<feature type="region of interest" description="Disordered" evidence="1">
    <location>
        <begin position="136"/>
        <end position="172"/>
    </location>
</feature>
<gene>
    <name evidence="4" type="ORF">FRZ32_08925</name>
</gene>
<dbReference type="InterPro" id="IPR035897">
    <property type="entry name" value="Toll_tir_struct_dom_sf"/>
</dbReference>
<evidence type="ECO:0000313" key="5">
    <source>
        <dbReference type="Proteomes" id="UP000321249"/>
    </source>
</evidence>
<dbReference type="RefSeq" id="WP_147043181.1">
    <property type="nucleotide sequence ID" value="NZ_BAABIR010000004.1"/>
</dbReference>
<evidence type="ECO:0000313" key="4">
    <source>
        <dbReference type="EMBL" id="TXC63774.1"/>
    </source>
</evidence>
<feature type="transmembrane region" description="Helical" evidence="2">
    <location>
        <begin position="310"/>
        <end position="332"/>
    </location>
</feature>
<protein>
    <submittedName>
        <fullName evidence="4">TIR domain-containing protein</fullName>
    </submittedName>
</protein>
<feature type="transmembrane region" description="Helical" evidence="2">
    <location>
        <begin position="255"/>
        <end position="274"/>
    </location>
</feature>
<feature type="domain" description="TIR" evidence="3">
    <location>
        <begin position="1"/>
        <end position="129"/>
    </location>
</feature>
<dbReference type="OrthoDB" id="9768004at2"/>
<feature type="compositionally biased region" description="Pro residues" evidence="1">
    <location>
        <begin position="138"/>
        <end position="164"/>
    </location>
</feature>
<dbReference type="AlphaFoldDB" id="A0A5C6TTL5"/>
<dbReference type="Proteomes" id="UP000321249">
    <property type="component" value="Unassembled WGS sequence"/>
</dbReference>
<keyword evidence="2" id="KW-1133">Transmembrane helix</keyword>
<dbReference type="PROSITE" id="PS50104">
    <property type="entry name" value="TIR"/>
    <property type="match status" value="1"/>
</dbReference>
<organism evidence="4 5">
    <name type="scientific">Allosphingosinicella ginsenosidimutans</name>
    <dbReference type="NCBI Taxonomy" id="1176539"/>
    <lineage>
        <taxon>Bacteria</taxon>
        <taxon>Pseudomonadati</taxon>
        <taxon>Pseudomonadota</taxon>
        <taxon>Alphaproteobacteria</taxon>
        <taxon>Sphingomonadales</taxon>
        <taxon>Sphingomonadaceae</taxon>
        <taxon>Allosphingosinicella</taxon>
    </lineage>
</organism>
<keyword evidence="2" id="KW-0472">Membrane</keyword>
<dbReference type="InterPro" id="IPR024399">
    <property type="entry name" value="DUF2628"/>
</dbReference>
<evidence type="ECO:0000256" key="2">
    <source>
        <dbReference type="SAM" id="Phobius"/>
    </source>
</evidence>
<dbReference type="Pfam" id="PF10947">
    <property type="entry name" value="DUF2628"/>
    <property type="match status" value="1"/>
</dbReference>
<keyword evidence="5" id="KW-1185">Reference proteome</keyword>
<keyword evidence="2" id="KW-0812">Transmembrane</keyword>
<dbReference type="SUPFAM" id="SSF52200">
    <property type="entry name" value="Toll/Interleukin receptor TIR domain"/>
    <property type="match status" value="1"/>
</dbReference>
<dbReference type="InterPro" id="IPR000157">
    <property type="entry name" value="TIR_dom"/>
</dbReference>
<feature type="transmembrane region" description="Helical" evidence="2">
    <location>
        <begin position="229"/>
        <end position="248"/>
    </location>
</feature>
<comment type="caution">
    <text evidence="4">The sequence shown here is derived from an EMBL/GenBank/DDBJ whole genome shotgun (WGS) entry which is preliminary data.</text>
</comment>
<feature type="region of interest" description="Disordered" evidence="1">
    <location>
        <begin position="343"/>
        <end position="376"/>
    </location>
</feature>
<evidence type="ECO:0000256" key="1">
    <source>
        <dbReference type="SAM" id="MobiDB-lite"/>
    </source>
</evidence>
<reference evidence="4 5" key="1">
    <citation type="journal article" date="2015" name="J. Microbiol.">
        <title>Sphingosinicella ginsenosidimutans sp. nov., with ginsenoside converting activity.</title>
        <authorList>
            <person name="Kim J.K."/>
            <person name="Kang M.S."/>
            <person name="Park S.C."/>
            <person name="Kim K.M."/>
            <person name="Choi K."/>
            <person name="Yoon M.H."/>
            <person name="Im W.T."/>
        </authorList>
    </citation>
    <scope>NUCLEOTIDE SEQUENCE [LARGE SCALE GENOMIC DNA]</scope>
    <source>
        <strain evidence="4 5">BS-11</strain>
    </source>
</reference>
<dbReference type="Gene3D" id="3.40.50.10140">
    <property type="entry name" value="Toll/interleukin-1 receptor homology (TIR) domain"/>
    <property type="match status" value="1"/>
</dbReference>
<evidence type="ECO:0000259" key="3">
    <source>
        <dbReference type="PROSITE" id="PS50104"/>
    </source>
</evidence>
<name>A0A5C6TTL5_9SPHN</name>
<proteinExistence type="predicted"/>
<dbReference type="EMBL" id="VOQQ01000001">
    <property type="protein sequence ID" value="TXC63774.1"/>
    <property type="molecule type" value="Genomic_DNA"/>
</dbReference>
<dbReference type="Pfam" id="PF13676">
    <property type="entry name" value="TIR_2"/>
    <property type="match status" value="1"/>
</dbReference>
<dbReference type="GO" id="GO:0007165">
    <property type="term" value="P:signal transduction"/>
    <property type="evidence" value="ECO:0007669"/>
    <property type="project" value="InterPro"/>
</dbReference>
<sequence>MTGHVFVSHGSDDSQEANALAALIESKGVVAWIAPRDVRPGQDYSEQLQAAIESCAAFVVLVSDKANKSPFVRAETEMAFSTSKPIYPVRMSDVQPAAGLAFFLKLKHWTDAFGPEREANIARLMRELEAFAGTRFDPAPPPASPVPPPPPPPPPAPAQPPAAPLGPGAIVPPTRQPLPADTSLIEAAIGANQSYYLEHWRRMEARNKSYDWNWPACLFNVFWFAFRKMWWPAVALGILWLVASVMMADPANKAMLKLGLVVLIAPSFVTGAFANRWYRTHVERLVAATAGMERDRARAQLAASGGISPLGLIVSIVAVLFLSLLATLPFAVERAVREQQQLLQDQANPTVPAGDDGAAGGKPPPDPAEEETQPAY</sequence>
<accession>A0A5C6TTL5</accession>
<feature type="compositionally biased region" description="Acidic residues" evidence="1">
    <location>
        <begin position="367"/>
        <end position="376"/>
    </location>
</feature>